<dbReference type="AlphaFoldDB" id="A0A6L6XJI8"/>
<dbReference type="EMBL" id="WGGT01000022">
    <property type="protein sequence ID" value="MVQ47048.1"/>
    <property type="molecule type" value="Genomic_DNA"/>
</dbReference>
<sequence length="105" mass="12257">MLEKQEKKESHKKWENLYVFTGRKSDLTTMISIAVINPMILYVFIGYVAGKKISLSALFLIIDGVLFLQWGLLVKRRKRKLEMPIQGEAERMDAIRKKIDELDND</sequence>
<keyword evidence="1" id="KW-1133">Transmembrane helix</keyword>
<feature type="transmembrane region" description="Helical" evidence="1">
    <location>
        <begin position="27"/>
        <end position="49"/>
    </location>
</feature>
<gene>
    <name evidence="2" type="ORF">GCK47_15480</name>
</gene>
<comment type="caution">
    <text evidence="2">The sequence shown here is derived from an EMBL/GenBank/DDBJ whole genome shotgun (WGS) entry which is preliminary data.</text>
</comment>
<reference evidence="2 3" key="1">
    <citation type="submission" date="2019-10" db="EMBL/GenBank/DDBJ databases">
        <title>Roseburia spp. ameliorate alcoholic fatty liver via restoration of gut barrier function.</title>
        <authorList>
            <person name="Seo B."/>
            <person name="Ko G."/>
        </authorList>
    </citation>
    <scope>NUCLEOTIDE SEQUENCE [LARGE SCALE GENOMIC DNA]</scope>
    <source>
        <strain evidence="2 3">SNUG30017</strain>
    </source>
</reference>
<protein>
    <submittedName>
        <fullName evidence="2">Uncharacterized protein</fullName>
    </submittedName>
</protein>
<evidence type="ECO:0000313" key="3">
    <source>
        <dbReference type="Proteomes" id="UP000479531"/>
    </source>
</evidence>
<organism evidence="2 3">
    <name type="scientific">Roseburia intestinalis</name>
    <dbReference type="NCBI Taxonomy" id="166486"/>
    <lineage>
        <taxon>Bacteria</taxon>
        <taxon>Bacillati</taxon>
        <taxon>Bacillota</taxon>
        <taxon>Clostridia</taxon>
        <taxon>Lachnospirales</taxon>
        <taxon>Lachnospiraceae</taxon>
        <taxon>Roseburia</taxon>
    </lineage>
</organism>
<dbReference type="Proteomes" id="UP000479531">
    <property type="component" value="Unassembled WGS sequence"/>
</dbReference>
<evidence type="ECO:0000313" key="2">
    <source>
        <dbReference type="EMBL" id="MVQ47048.1"/>
    </source>
</evidence>
<dbReference type="RefSeq" id="WP_117921633.1">
    <property type="nucleotide sequence ID" value="NZ_WGGT01000022.1"/>
</dbReference>
<keyword evidence="1" id="KW-0472">Membrane</keyword>
<keyword evidence="1" id="KW-0812">Transmembrane</keyword>
<proteinExistence type="predicted"/>
<evidence type="ECO:0000256" key="1">
    <source>
        <dbReference type="SAM" id="Phobius"/>
    </source>
</evidence>
<feature type="transmembrane region" description="Helical" evidence="1">
    <location>
        <begin position="55"/>
        <end position="74"/>
    </location>
</feature>
<accession>A0A6L6XJI8</accession>
<name>A0A6L6XJI8_9FIRM</name>